<keyword evidence="1" id="KW-0732">Signal</keyword>
<evidence type="ECO:0000256" key="3">
    <source>
        <dbReference type="SAM" id="MobiDB-lite"/>
    </source>
</evidence>
<name>A0A1Y1HW84_KLENI</name>
<evidence type="ECO:0000313" key="5">
    <source>
        <dbReference type="Proteomes" id="UP000054558"/>
    </source>
</evidence>
<evidence type="ECO:0008006" key="6">
    <source>
        <dbReference type="Google" id="ProtNLM"/>
    </source>
</evidence>
<keyword evidence="2" id="KW-0882">Thioester bond</keyword>
<dbReference type="Proteomes" id="UP000054558">
    <property type="component" value="Unassembled WGS sequence"/>
</dbReference>
<evidence type="ECO:0000256" key="1">
    <source>
        <dbReference type="ARBA" id="ARBA00022729"/>
    </source>
</evidence>
<dbReference type="OrthoDB" id="10689615at2759"/>
<evidence type="ECO:0000256" key="2">
    <source>
        <dbReference type="ARBA" id="ARBA00022966"/>
    </source>
</evidence>
<keyword evidence="5" id="KW-1185">Reference proteome</keyword>
<accession>A0A1Y1HW84</accession>
<dbReference type="Gene3D" id="2.60.40.1930">
    <property type="match status" value="1"/>
</dbReference>
<dbReference type="EMBL" id="DF237048">
    <property type="protein sequence ID" value="GAQ82062.1"/>
    <property type="molecule type" value="Genomic_DNA"/>
</dbReference>
<evidence type="ECO:0000313" key="4">
    <source>
        <dbReference type="EMBL" id="GAQ82062.1"/>
    </source>
</evidence>
<gene>
    <name evidence="4" type="ORF">KFL_000990110</name>
</gene>
<feature type="region of interest" description="Disordered" evidence="3">
    <location>
        <begin position="646"/>
        <end position="697"/>
    </location>
</feature>
<dbReference type="AlphaFoldDB" id="A0A1Y1HW84"/>
<dbReference type="InterPro" id="IPR050473">
    <property type="entry name" value="A2M/Complement_sys"/>
</dbReference>
<organism evidence="4 5">
    <name type="scientific">Klebsormidium nitens</name>
    <name type="common">Green alga</name>
    <name type="synonym">Ulothrix nitens</name>
    <dbReference type="NCBI Taxonomy" id="105231"/>
    <lineage>
        <taxon>Eukaryota</taxon>
        <taxon>Viridiplantae</taxon>
        <taxon>Streptophyta</taxon>
        <taxon>Klebsormidiophyceae</taxon>
        <taxon>Klebsormidiales</taxon>
        <taxon>Klebsormidiaceae</taxon>
        <taxon>Klebsormidium</taxon>
    </lineage>
</organism>
<sequence length="872" mass="93003">MHPEWKECAECLSPEGRWSTHVSTDKPIYRQGDTFHIRAVVLHPITGEPVSDENPQNRAYDMNGTIQVISPKESVEATMYIDGPMESVMYNKWSVPEGLSGGEYTLRYTPRGYSGMGRNSPPAERRFQIRAFRSPKLNVRVEFLGRGYGPGDEVRAKVSVTRAEGGAPPAATPVTLSARVDGAPVHTSPAALDDSGVCYVTFSLPPEMKEGLGALNALVSDGGTVESGSKTIPIVLQTVNLEFFPEGGVLVPGLENRVYFEARDPTEEPVDIAGEVWAVGGNAPLATFAAVHEGCGNFVFTPIAGQAYEARITKPGNIKKPVPLPAVEEAIADGLPRVVLRVDGLADAEMAEVEKPPNPEEFAVDVTVASAAAALFRVVLYKREVALDSKDAVILSPGGSKKLSLHPPGPEYAGVLRVTVFAEDGDDWTPVAERLLYRVPEKNLHVAVSGGSSASGGGDCVPGEKARVEVAVTDAATGEPVTGAVVGLSVVDNSNLEQVEPRRRPPRLPAMALLEDEVAHLDDSGAYIDGSDLPGGSDPSLAVDLLLGTQGWRRFLYRDPLEKLLENGIEDQGQKAKAQRAAGVRVNKDPYGHSYYQGMAPGAAFGASAGAVGGATEDEEDEDMGFSLYDADESARPAGLLGAVLGRRTPTPAAGSTGPSPGDAPPVTSPDEQNLPEWAGNVPEQSEEGAQAAKDEGDLEFPFADLDADVDLDEEDEADVEAERAKKQQRIRASVRVFAHERQSTKKLHQAYLRSIRRSDFTETVYFAASLVTDARGRAAAEFDLSDSITSFAVIADAHKAVEFQTEGETITTTVTRNGTTVKATAKGSSRTVRTSALGASNGVFKIRSVKPWMPSAPWSSRRPTGCSYRSL</sequence>
<dbReference type="PANTHER" id="PTHR11412:SF136">
    <property type="entry name" value="CD109 ANTIGEN"/>
    <property type="match status" value="1"/>
</dbReference>
<proteinExistence type="predicted"/>
<reference evidence="4 5" key="1">
    <citation type="journal article" date="2014" name="Nat. Commun.">
        <title>Klebsormidium flaccidum genome reveals primary factors for plant terrestrial adaptation.</title>
        <authorList>
            <person name="Hori K."/>
            <person name="Maruyama F."/>
            <person name="Fujisawa T."/>
            <person name="Togashi T."/>
            <person name="Yamamoto N."/>
            <person name="Seo M."/>
            <person name="Sato S."/>
            <person name="Yamada T."/>
            <person name="Mori H."/>
            <person name="Tajima N."/>
            <person name="Moriyama T."/>
            <person name="Ikeuchi M."/>
            <person name="Watanabe M."/>
            <person name="Wada H."/>
            <person name="Kobayashi K."/>
            <person name="Saito M."/>
            <person name="Masuda T."/>
            <person name="Sasaki-Sekimoto Y."/>
            <person name="Mashiguchi K."/>
            <person name="Awai K."/>
            <person name="Shimojima M."/>
            <person name="Masuda S."/>
            <person name="Iwai M."/>
            <person name="Nobusawa T."/>
            <person name="Narise T."/>
            <person name="Kondo S."/>
            <person name="Saito H."/>
            <person name="Sato R."/>
            <person name="Murakawa M."/>
            <person name="Ihara Y."/>
            <person name="Oshima-Yamada Y."/>
            <person name="Ohtaka K."/>
            <person name="Satoh M."/>
            <person name="Sonobe K."/>
            <person name="Ishii M."/>
            <person name="Ohtani R."/>
            <person name="Kanamori-Sato M."/>
            <person name="Honoki R."/>
            <person name="Miyazaki D."/>
            <person name="Mochizuki H."/>
            <person name="Umetsu J."/>
            <person name="Higashi K."/>
            <person name="Shibata D."/>
            <person name="Kamiya Y."/>
            <person name="Sato N."/>
            <person name="Nakamura Y."/>
            <person name="Tabata S."/>
            <person name="Ida S."/>
            <person name="Kurokawa K."/>
            <person name="Ohta H."/>
        </authorList>
    </citation>
    <scope>NUCLEOTIDE SEQUENCE [LARGE SCALE GENOMIC DNA]</scope>
    <source>
        <strain evidence="4 5">NIES-2285</strain>
    </source>
</reference>
<dbReference type="PANTHER" id="PTHR11412">
    <property type="entry name" value="MACROGLOBULIN / COMPLEMENT"/>
    <property type="match status" value="1"/>
</dbReference>
<protein>
    <recommendedName>
        <fullName evidence="6">Macroglobulin domain-containing protein</fullName>
    </recommendedName>
</protein>